<keyword evidence="8" id="KW-1185">Reference proteome</keyword>
<organism evidence="7 8">
    <name type="scientific">Klebsormidium nitens</name>
    <name type="common">Green alga</name>
    <name type="synonym">Ulothrix nitens</name>
    <dbReference type="NCBI Taxonomy" id="105231"/>
    <lineage>
        <taxon>Eukaryota</taxon>
        <taxon>Viridiplantae</taxon>
        <taxon>Streptophyta</taxon>
        <taxon>Klebsormidiophyceae</taxon>
        <taxon>Klebsormidiales</taxon>
        <taxon>Klebsormidiaceae</taxon>
        <taxon>Klebsormidium</taxon>
    </lineage>
</organism>
<dbReference type="InterPro" id="IPR004358">
    <property type="entry name" value="Sig_transdc_His_kin-like_C"/>
</dbReference>
<dbReference type="Pfam" id="PF02518">
    <property type="entry name" value="HATPase_c"/>
    <property type="match status" value="2"/>
</dbReference>
<dbReference type="Gene3D" id="3.40.50.2300">
    <property type="match status" value="3"/>
</dbReference>
<feature type="region of interest" description="Disordered" evidence="3">
    <location>
        <begin position="772"/>
        <end position="794"/>
    </location>
</feature>
<evidence type="ECO:0000259" key="5">
    <source>
        <dbReference type="PROSITE" id="PS50109"/>
    </source>
</evidence>
<evidence type="ECO:0000259" key="6">
    <source>
        <dbReference type="PROSITE" id="PS50110"/>
    </source>
</evidence>
<dbReference type="SMART" id="SM00387">
    <property type="entry name" value="HATPase_c"/>
    <property type="match status" value="2"/>
</dbReference>
<dbReference type="Gene3D" id="1.10.287.130">
    <property type="match status" value="2"/>
</dbReference>
<feature type="compositionally biased region" description="Polar residues" evidence="3">
    <location>
        <begin position="1087"/>
        <end position="1108"/>
    </location>
</feature>
<dbReference type="InterPro" id="IPR003594">
    <property type="entry name" value="HATPase_dom"/>
</dbReference>
<dbReference type="Proteomes" id="UP000054558">
    <property type="component" value="Unassembled WGS sequence"/>
</dbReference>
<evidence type="ECO:0000313" key="7">
    <source>
        <dbReference type="EMBL" id="GAQ88588.1"/>
    </source>
</evidence>
<dbReference type="SUPFAM" id="SSF47384">
    <property type="entry name" value="Homodimeric domain of signal transducing histidine kinase"/>
    <property type="match status" value="2"/>
</dbReference>
<keyword evidence="1 2" id="KW-0597">Phosphoprotein</keyword>
<feature type="domain" description="Histidine kinase" evidence="5">
    <location>
        <begin position="1798"/>
        <end position="2024"/>
    </location>
</feature>
<keyword evidence="4" id="KW-1133">Transmembrane helix</keyword>
<dbReference type="CDD" id="cd00082">
    <property type="entry name" value="HisKA"/>
    <property type="match status" value="2"/>
</dbReference>
<name>A0A1Y1IKG5_KLENI</name>
<keyword evidence="4" id="KW-0812">Transmembrane</keyword>
<dbReference type="InterPro" id="IPR001789">
    <property type="entry name" value="Sig_transdc_resp-reg_receiver"/>
</dbReference>
<feature type="region of interest" description="Disordered" evidence="3">
    <location>
        <begin position="925"/>
        <end position="975"/>
    </location>
</feature>
<dbReference type="OrthoDB" id="5378913at2759"/>
<evidence type="ECO:0000256" key="3">
    <source>
        <dbReference type="SAM" id="MobiDB-lite"/>
    </source>
</evidence>
<dbReference type="PROSITE" id="PS50110">
    <property type="entry name" value="RESPONSE_REGULATORY"/>
    <property type="match status" value="3"/>
</dbReference>
<sequence>MASSEEPEAPEAPQESSNAVINRRFDPGNNSWLSEPLPLQPVLRTFSGVAHSGAVRRARLVRSSSGGVISTLPESLGGRLSQQDRTNSGISNASSGGSLAGSPSSTSAGLLKDPSSGANRSKLKWMHESAEYLAEYVVLKGQGLTEETATPSTEAKALKEGPKTTQQKETPLFRWHTLTFIQDDLEKAFNYDNFGWDLRNFRYSMLVAAFASIIIGYVECSALSHITDDDLLMRLWVAHTAVAFVACLFALASFAPVLKRRSKLFPMMMSLGHVCAGVPLSLLGCFVDFEAGLLTLVLSLLTSTAISRPRFVYNVATGVIMILLFAMIGPTIPNKHALAPSLRTPLRVLQPVNYITYFSYIIMYLAAFTYTMESYLRIQFCVRWQFKMGKQAMERAKHAEGTKDAKSSFLSNITHEIRHPIVGIISSAELLAGPGNAMDAEQEEYVRGIQQQSMQLLRLINDILEYAKLEGGYFRLNPKPVIVGDIIEEVVQRHAINGFRKGLEVLMYVDLPKEPLLVDSHCLEVVLNNLLDNAFKYTEAPGEVAVVGAVTHETEQAATIHISVRDTGVGIAPTTLDVIFSDFLQGEYQGKTKFSGIGLGLALVKAYVAVMDGELGVQSSQEPTASTGTGSTFWFEITLPKAREEDLYTSSSPMRMGRKNSTQRASFEQQREGFFLGGSGSEGEGGETTEGLDGGLGGSIRQLQKEGAESPSTRVEAWQAVVANNVVHGLDSSQSEKYSSKEGRLAQVNVNLPKRGACSAPDLDQGVAKQAGELPPKENLPPEAAPHRSPLRGEEAKTDPALAVFEVGAKKANGLVDTIVVCADPSLKVRQTVSQYLASETIHVVTGSSLRKALTGAARQAAQMRADPGRSNDARVVVVALVSSALEKPKELPQEAAELDIRWVLMCKAGDLANGLGLSGAPSLERGGSGAGSMNSGGSDGGGSVNAAELLASPTRPPRGPGKLTKRKSASQELQEQLRTLWRNAAAEQEGAGGATGSLESRALDALADQVNVDEFLNRGGEWANRGALSAPHSRTSSLEPGPRLPLSTPHSRSSSLDGSFLASSIESSPLHPAAERAAGSPEAGSSMANAAQIPETSGAQPGSGTLQAGSTSAKGGGGSLTPPLGGSGYNSSQGASTSASSGSGSVGSSGSLSSNLSGFLVERQVGERELPVFDATLEKPLRRQTLVACIKKVAGEVARKEGTEGGAPAHFTAAGERYGIMGQGSGDREAAEGGPKSVHILLVDDTMVTQMLGRRILEGGGYHVEVASNGAEALDKWEAHNYHLVLMDIEMEVMDGYTATRHIRAAEALQGRPRTPIVALTAHDSIDIEAKNMDDLLTRPVLKDALLKMVRKWTPGVGSPSGLQGFMRTPPITPPGDTKVLKRWNPNAEEPSPSPIAVDVGLSQALRPSISPSSSRKMLLGDPSRTSPRGLGYSTRLARAQTDSQIVAKALPPLDVKGALMDVAEGEEEGAIEKSPSRFPRKGWSDSVVWTGHGPDMNFSPSFNKDSTEEGVHSRWRTASGLTRDTSASSPEISDENLPGLVKSPLLEYRSDWRIGSSLKFMRQSTLASSIVLLVAPLWSGWPWRNELEPPLVFAQRVACSLTSFAAAMLTLLPPDRVPWVRAMRANVDLSFAITTLVQNLFMFLLEVLDTDKMDIAIDSALNAYLGILAVNAVCQFPLSAYASLGVAVWTQVAWFIEYFLGDPAVSGLYSGVAHQDFGLPVTTAGQIMRQRDLRLVMFSSFLWLAAVTCIWTTYCSETRSADEAKLTHAVREAHDAAAKAIRAEAASKATSNLISIISHEIRTPLSSVIGMAELLQETSARMTRMQCELVRTIQQSTKQLMGIIDDLLCLSKLEDGDIPIRNAPINVRSHLEDAMMATSVAAYNKGVELAMHVDMDNVIFCSDALRLRQLMLNVLSNAIKFTDSGGEIIVTATTTPDPDGRGTILKVSCKDTGRGIKPSDLQRLFSRFEQVEQSDRKQRQQGTGLGLSIIKQLSELMGGTCGLNSEGLGKGSECWFTVRLEPAPSSKLRLKASVNLKVLVVEPRASIRRILVSYLEGWGHTCTGCGTVAEARQLARNAEAAGGAWPFQAVVIDCKVVLKPGGMAFVDKVIGKKAGVVLLSPVEIEASLDMSKFAAVATKPLQHCHLYDCIEEVIHPTINRDEEVEHLLRPGSPDFHQPGLASVSSHGSLEGLSNQGSGSHPKRVRSGSDVPDTSLRVLVVEDTSMIRRIIKQMISMEGHECDAAEHGQEALELMETKTYDLVFMDCQMSVMDGFTCARQIREREAGTGRHTPIIALTALAMAGDRERCMDAGMDDYVVKPIQKIQLFQMLSKWSVKKLPSPTARSSSR</sequence>
<gene>
    <name evidence="7" type="ORF">KFL_004420030</name>
</gene>
<evidence type="ECO:0000256" key="4">
    <source>
        <dbReference type="SAM" id="Phobius"/>
    </source>
</evidence>
<feature type="transmembrane region" description="Helical" evidence="4">
    <location>
        <begin position="203"/>
        <end position="223"/>
    </location>
</feature>
<dbReference type="Gene3D" id="3.30.565.10">
    <property type="entry name" value="Histidine kinase-like ATPase, C-terminal domain"/>
    <property type="match status" value="2"/>
</dbReference>
<protein>
    <submittedName>
        <fullName evidence="7">Two-component system cell cycle sensor kinase and response regulator</fullName>
    </submittedName>
</protein>
<feature type="domain" description="Histidine kinase" evidence="5">
    <location>
        <begin position="412"/>
        <end position="641"/>
    </location>
</feature>
<dbReference type="SUPFAM" id="SSF52172">
    <property type="entry name" value="CheY-like"/>
    <property type="match status" value="3"/>
</dbReference>
<feature type="region of interest" description="Disordered" evidence="3">
    <location>
        <begin position="1408"/>
        <end position="1432"/>
    </location>
</feature>
<feature type="region of interest" description="Disordered" evidence="3">
    <location>
        <begin position="2181"/>
        <end position="2211"/>
    </location>
</feature>
<evidence type="ECO:0000256" key="1">
    <source>
        <dbReference type="ARBA" id="ARBA00022553"/>
    </source>
</evidence>
<feature type="modified residue" description="4-aspartylphosphate" evidence="2">
    <location>
        <position position="2095"/>
    </location>
</feature>
<feature type="transmembrane region" description="Helical" evidence="4">
    <location>
        <begin position="235"/>
        <end position="258"/>
    </location>
</feature>
<dbReference type="CDD" id="cd16922">
    <property type="entry name" value="HATPase_EvgS-ArcB-TorS-like"/>
    <property type="match status" value="1"/>
</dbReference>
<feature type="compositionally biased region" description="Low complexity" evidence="3">
    <location>
        <begin position="1121"/>
        <end position="1154"/>
    </location>
</feature>
<dbReference type="SMART" id="SM00448">
    <property type="entry name" value="REC"/>
    <property type="match status" value="2"/>
</dbReference>
<dbReference type="STRING" id="105231.A0A1Y1IKG5"/>
<keyword evidence="7" id="KW-0418">Kinase</keyword>
<keyword evidence="4" id="KW-0472">Membrane</keyword>
<feature type="compositionally biased region" description="Low complexity" evidence="3">
    <location>
        <begin position="1052"/>
        <end position="1065"/>
    </location>
</feature>
<feature type="region of interest" description="Disordered" evidence="3">
    <location>
        <begin position="1025"/>
        <end position="1154"/>
    </location>
</feature>
<dbReference type="PROSITE" id="PS50109">
    <property type="entry name" value="HIS_KIN"/>
    <property type="match status" value="2"/>
</dbReference>
<feature type="modified residue" description="4-aspartylphosphate" evidence="2">
    <location>
        <position position="1289"/>
    </location>
</feature>
<keyword evidence="7" id="KW-0808">Transferase</keyword>
<feature type="domain" description="Response regulatory" evidence="6">
    <location>
        <begin position="1240"/>
        <end position="1355"/>
    </location>
</feature>
<dbReference type="PRINTS" id="PR00344">
    <property type="entry name" value="BCTRLSENSOR"/>
</dbReference>
<feature type="compositionally biased region" description="Polar residues" evidence="3">
    <location>
        <begin position="2184"/>
        <end position="2200"/>
    </location>
</feature>
<feature type="domain" description="Response regulatory" evidence="6">
    <location>
        <begin position="2039"/>
        <end position="2156"/>
    </location>
</feature>
<feature type="compositionally biased region" description="Low complexity" evidence="3">
    <location>
        <begin position="88"/>
        <end position="111"/>
    </location>
</feature>
<dbReference type="InterPro" id="IPR003661">
    <property type="entry name" value="HisK_dim/P_dom"/>
</dbReference>
<feature type="transmembrane region" description="Helical" evidence="4">
    <location>
        <begin position="311"/>
        <end position="332"/>
    </location>
</feature>
<accession>A0A1Y1IKG5</accession>
<dbReference type="InterPro" id="IPR005467">
    <property type="entry name" value="His_kinase_dom"/>
</dbReference>
<evidence type="ECO:0000256" key="2">
    <source>
        <dbReference type="PROSITE-ProRule" id="PRU00169"/>
    </source>
</evidence>
<proteinExistence type="predicted"/>
<dbReference type="PANTHER" id="PTHR45339">
    <property type="entry name" value="HYBRID SIGNAL TRANSDUCTION HISTIDINE KINASE J"/>
    <property type="match status" value="1"/>
</dbReference>
<reference evidence="7 8" key="1">
    <citation type="journal article" date="2014" name="Nat. Commun.">
        <title>Klebsormidium flaccidum genome reveals primary factors for plant terrestrial adaptation.</title>
        <authorList>
            <person name="Hori K."/>
            <person name="Maruyama F."/>
            <person name="Fujisawa T."/>
            <person name="Togashi T."/>
            <person name="Yamamoto N."/>
            <person name="Seo M."/>
            <person name="Sato S."/>
            <person name="Yamada T."/>
            <person name="Mori H."/>
            <person name="Tajima N."/>
            <person name="Moriyama T."/>
            <person name="Ikeuchi M."/>
            <person name="Watanabe M."/>
            <person name="Wada H."/>
            <person name="Kobayashi K."/>
            <person name="Saito M."/>
            <person name="Masuda T."/>
            <person name="Sasaki-Sekimoto Y."/>
            <person name="Mashiguchi K."/>
            <person name="Awai K."/>
            <person name="Shimojima M."/>
            <person name="Masuda S."/>
            <person name="Iwai M."/>
            <person name="Nobusawa T."/>
            <person name="Narise T."/>
            <person name="Kondo S."/>
            <person name="Saito H."/>
            <person name="Sato R."/>
            <person name="Murakawa M."/>
            <person name="Ihara Y."/>
            <person name="Oshima-Yamada Y."/>
            <person name="Ohtaka K."/>
            <person name="Satoh M."/>
            <person name="Sonobe K."/>
            <person name="Ishii M."/>
            <person name="Ohtani R."/>
            <person name="Kanamori-Sato M."/>
            <person name="Honoki R."/>
            <person name="Miyazaki D."/>
            <person name="Mochizuki H."/>
            <person name="Umetsu J."/>
            <person name="Higashi K."/>
            <person name="Shibata D."/>
            <person name="Kamiya Y."/>
            <person name="Sato N."/>
            <person name="Nakamura Y."/>
            <person name="Tabata S."/>
            <person name="Ida S."/>
            <person name="Kurokawa K."/>
            <person name="Ohta H."/>
        </authorList>
    </citation>
    <scope>NUCLEOTIDE SEQUENCE [LARGE SCALE GENOMIC DNA]</scope>
    <source>
        <strain evidence="7 8">NIES-2285</strain>
    </source>
</reference>
<feature type="modified residue" description="4-aspartylphosphate" evidence="2">
    <location>
        <position position="2267"/>
    </location>
</feature>
<feature type="region of interest" description="Disordered" evidence="3">
    <location>
        <begin position="1"/>
        <end position="32"/>
    </location>
</feature>
<feature type="region of interest" description="Disordered" evidence="3">
    <location>
        <begin position="62"/>
        <end position="116"/>
    </location>
</feature>
<dbReference type="SUPFAM" id="SSF55874">
    <property type="entry name" value="ATPase domain of HSP90 chaperone/DNA topoisomerase II/histidine kinase"/>
    <property type="match status" value="2"/>
</dbReference>
<dbReference type="GO" id="GO:0000155">
    <property type="term" value="F:phosphorelay sensor kinase activity"/>
    <property type="evidence" value="ECO:0007669"/>
    <property type="project" value="InterPro"/>
</dbReference>
<evidence type="ECO:0000313" key="8">
    <source>
        <dbReference type="Proteomes" id="UP000054558"/>
    </source>
</evidence>
<dbReference type="Pfam" id="PF00072">
    <property type="entry name" value="Response_reg"/>
    <property type="match status" value="2"/>
</dbReference>
<dbReference type="Pfam" id="PF00512">
    <property type="entry name" value="HisKA"/>
    <property type="match status" value="2"/>
</dbReference>
<feature type="transmembrane region" description="Helical" evidence="4">
    <location>
        <begin position="278"/>
        <end position="299"/>
    </location>
</feature>
<feature type="domain" description="Response regulatory" evidence="6">
    <location>
        <begin position="2218"/>
        <end position="2336"/>
    </location>
</feature>
<dbReference type="PANTHER" id="PTHR45339:SF5">
    <property type="entry name" value="HISTIDINE KINASE"/>
    <property type="match status" value="1"/>
</dbReference>
<dbReference type="CDD" id="cd17546">
    <property type="entry name" value="REC_hyHK_CKI1_RcsC-like"/>
    <property type="match status" value="2"/>
</dbReference>
<dbReference type="InterPro" id="IPR011006">
    <property type="entry name" value="CheY-like_superfamily"/>
</dbReference>
<feature type="transmembrane region" description="Helical" evidence="4">
    <location>
        <begin position="352"/>
        <end position="370"/>
    </location>
</feature>
<dbReference type="InterPro" id="IPR036097">
    <property type="entry name" value="HisK_dim/P_sf"/>
</dbReference>
<dbReference type="EMBL" id="DF237391">
    <property type="protein sequence ID" value="GAQ88588.1"/>
    <property type="molecule type" value="Genomic_DNA"/>
</dbReference>
<dbReference type="InterPro" id="IPR036890">
    <property type="entry name" value="HATPase_C_sf"/>
</dbReference>
<dbReference type="SMART" id="SM00388">
    <property type="entry name" value="HisKA"/>
    <property type="match status" value="2"/>
</dbReference>